<dbReference type="InterPro" id="IPR008801">
    <property type="entry name" value="RALF"/>
</dbReference>
<evidence type="ECO:0000313" key="8">
    <source>
        <dbReference type="EMBL" id="PHT62999.1"/>
    </source>
</evidence>
<evidence type="ECO:0000256" key="1">
    <source>
        <dbReference type="ARBA" id="ARBA00004613"/>
    </source>
</evidence>
<comment type="subcellular location">
    <subcellularLocation>
        <location evidence="1">Secreted</location>
    </subcellularLocation>
</comment>
<dbReference type="PANTHER" id="PTHR33136:SF95">
    <property type="entry name" value="PROTEIN RALF-LIKE 33-RELATED"/>
    <property type="match status" value="1"/>
</dbReference>
<dbReference type="STRING" id="4072.A0A2G2XZW4"/>
<comment type="similarity">
    <text evidence="2">Belongs to the plant rapid alkalinization factor (RALF) family.</text>
</comment>
<evidence type="ECO:0000313" key="9">
    <source>
        <dbReference type="Proteomes" id="UP000222542"/>
    </source>
</evidence>
<dbReference type="PANTHER" id="PTHR33136">
    <property type="entry name" value="RAPID ALKALINIZATION FACTOR-LIKE"/>
    <property type="match status" value="1"/>
</dbReference>
<evidence type="ECO:0000256" key="4">
    <source>
        <dbReference type="ARBA" id="ARBA00022702"/>
    </source>
</evidence>
<dbReference type="SMR" id="A0A2G2XZW4"/>
<evidence type="ECO:0000256" key="6">
    <source>
        <dbReference type="ARBA" id="ARBA00023157"/>
    </source>
</evidence>
<dbReference type="OMA" id="YNCHANK"/>
<reference evidence="8 9" key="1">
    <citation type="journal article" date="2014" name="Nat. Genet.">
        <title>Genome sequence of the hot pepper provides insights into the evolution of pungency in Capsicum species.</title>
        <authorList>
            <person name="Kim S."/>
            <person name="Park M."/>
            <person name="Yeom S.I."/>
            <person name="Kim Y.M."/>
            <person name="Lee J.M."/>
            <person name="Lee H.A."/>
            <person name="Seo E."/>
            <person name="Choi J."/>
            <person name="Cheong K."/>
            <person name="Kim K.T."/>
            <person name="Jung K."/>
            <person name="Lee G.W."/>
            <person name="Oh S.K."/>
            <person name="Bae C."/>
            <person name="Kim S.B."/>
            <person name="Lee H.Y."/>
            <person name="Kim S.Y."/>
            <person name="Kim M.S."/>
            <person name="Kang B.C."/>
            <person name="Jo Y.D."/>
            <person name="Yang H.B."/>
            <person name="Jeong H.J."/>
            <person name="Kang W.H."/>
            <person name="Kwon J.K."/>
            <person name="Shin C."/>
            <person name="Lim J.Y."/>
            <person name="Park J.H."/>
            <person name="Huh J.H."/>
            <person name="Kim J.S."/>
            <person name="Kim B.D."/>
            <person name="Cohen O."/>
            <person name="Paran I."/>
            <person name="Suh M.C."/>
            <person name="Lee S.B."/>
            <person name="Kim Y.K."/>
            <person name="Shin Y."/>
            <person name="Noh S.J."/>
            <person name="Park J."/>
            <person name="Seo Y.S."/>
            <person name="Kwon S.Y."/>
            <person name="Kim H.A."/>
            <person name="Park J.M."/>
            <person name="Kim H.J."/>
            <person name="Choi S.B."/>
            <person name="Bosland P.W."/>
            <person name="Reeves G."/>
            <person name="Jo S.H."/>
            <person name="Lee B.W."/>
            <person name="Cho H.T."/>
            <person name="Choi H.S."/>
            <person name="Lee M.S."/>
            <person name="Yu Y."/>
            <person name="Do Choi Y."/>
            <person name="Park B.S."/>
            <person name="van Deynze A."/>
            <person name="Ashrafi H."/>
            <person name="Hill T."/>
            <person name="Kim W.T."/>
            <person name="Pai H.S."/>
            <person name="Ahn H.K."/>
            <person name="Yeam I."/>
            <person name="Giovannoni J.J."/>
            <person name="Rose J.K."/>
            <person name="Sorensen I."/>
            <person name="Lee S.J."/>
            <person name="Kim R.W."/>
            <person name="Choi I.Y."/>
            <person name="Choi B.S."/>
            <person name="Lim J.S."/>
            <person name="Lee Y.H."/>
            <person name="Choi D."/>
        </authorList>
    </citation>
    <scope>NUCLEOTIDE SEQUENCE [LARGE SCALE GENOMIC DNA]</scope>
    <source>
        <strain evidence="9">cv. CM334</strain>
    </source>
</reference>
<feature type="signal peptide" evidence="7">
    <location>
        <begin position="1"/>
        <end position="25"/>
    </location>
</feature>
<gene>
    <name evidence="8" type="ORF">T459_33140</name>
</gene>
<keyword evidence="9" id="KW-1185">Reference proteome</keyword>
<comment type="caution">
    <text evidence="8">The sequence shown here is derived from an EMBL/GenBank/DDBJ whole genome shotgun (WGS) entry which is preliminary data.</text>
</comment>
<feature type="chain" id="PRO_5013693304" evidence="7">
    <location>
        <begin position="26"/>
        <end position="138"/>
    </location>
</feature>
<dbReference type="GO" id="GO:0005179">
    <property type="term" value="F:hormone activity"/>
    <property type="evidence" value="ECO:0007669"/>
    <property type="project" value="UniProtKB-KW"/>
</dbReference>
<dbReference type="Pfam" id="PF05498">
    <property type="entry name" value="RALF"/>
    <property type="match status" value="1"/>
</dbReference>
<reference evidence="8 9" key="2">
    <citation type="journal article" date="2017" name="Genome Biol.">
        <title>New reference genome sequences of hot pepper reveal the massive evolution of plant disease-resistance genes by retroduplication.</title>
        <authorList>
            <person name="Kim S."/>
            <person name="Park J."/>
            <person name="Yeom S.I."/>
            <person name="Kim Y.M."/>
            <person name="Seo E."/>
            <person name="Kim K.T."/>
            <person name="Kim M.S."/>
            <person name="Lee J.M."/>
            <person name="Cheong K."/>
            <person name="Shin H.S."/>
            <person name="Kim S.B."/>
            <person name="Han K."/>
            <person name="Lee J."/>
            <person name="Park M."/>
            <person name="Lee H.A."/>
            <person name="Lee H.Y."/>
            <person name="Lee Y."/>
            <person name="Oh S."/>
            <person name="Lee J.H."/>
            <person name="Choi E."/>
            <person name="Choi E."/>
            <person name="Lee S.E."/>
            <person name="Jeon J."/>
            <person name="Kim H."/>
            <person name="Choi G."/>
            <person name="Song H."/>
            <person name="Lee J."/>
            <person name="Lee S.C."/>
            <person name="Kwon J.K."/>
            <person name="Lee H.Y."/>
            <person name="Koo N."/>
            <person name="Hong Y."/>
            <person name="Kim R.W."/>
            <person name="Kang W.H."/>
            <person name="Huh J.H."/>
            <person name="Kang B.C."/>
            <person name="Yang T.J."/>
            <person name="Lee Y.H."/>
            <person name="Bennetzen J.L."/>
            <person name="Choi D."/>
        </authorList>
    </citation>
    <scope>NUCLEOTIDE SEQUENCE [LARGE SCALE GENOMIC DNA]</scope>
    <source>
        <strain evidence="9">cv. CM334</strain>
    </source>
</reference>
<dbReference type="EMBL" id="AYRZ02000048">
    <property type="protein sequence ID" value="PHT62999.1"/>
    <property type="molecule type" value="Genomic_DNA"/>
</dbReference>
<name>A0A2G2XZW4_CAPAN</name>
<proteinExistence type="inferred from homology"/>
<evidence type="ECO:0000256" key="5">
    <source>
        <dbReference type="ARBA" id="ARBA00022729"/>
    </source>
</evidence>
<sequence>MKMELFHLCIILFISFAMIINPSSSTSSSLYNNFRSQYKNFDQISSIHRATSSSSMRKCNGGLVGNCIEDEEEMMMESDINRRVLQGQGRYISYGAMAKNNIPCNTRGASYYNCHANKRVNPYRRGCTEITRCARSNS</sequence>
<keyword evidence="5 7" id="KW-0732">Signal</keyword>
<keyword evidence="6" id="KW-1015">Disulfide bond</keyword>
<keyword evidence="4" id="KW-0372">Hormone</keyword>
<keyword evidence="3" id="KW-0964">Secreted</keyword>
<dbReference type="GO" id="GO:0019722">
    <property type="term" value="P:calcium-mediated signaling"/>
    <property type="evidence" value="ECO:0000318"/>
    <property type="project" value="GO_Central"/>
</dbReference>
<organism evidence="8 9">
    <name type="scientific">Capsicum annuum</name>
    <name type="common">Capsicum pepper</name>
    <dbReference type="NCBI Taxonomy" id="4072"/>
    <lineage>
        <taxon>Eukaryota</taxon>
        <taxon>Viridiplantae</taxon>
        <taxon>Streptophyta</taxon>
        <taxon>Embryophyta</taxon>
        <taxon>Tracheophyta</taxon>
        <taxon>Spermatophyta</taxon>
        <taxon>Magnoliopsida</taxon>
        <taxon>eudicotyledons</taxon>
        <taxon>Gunneridae</taxon>
        <taxon>Pentapetalae</taxon>
        <taxon>asterids</taxon>
        <taxon>lamiids</taxon>
        <taxon>Solanales</taxon>
        <taxon>Solanaceae</taxon>
        <taxon>Solanoideae</taxon>
        <taxon>Capsiceae</taxon>
        <taxon>Capsicum</taxon>
    </lineage>
</organism>
<evidence type="ECO:0000256" key="7">
    <source>
        <dbReference type="SAM" id="SignalP"/>
    </source>
</evidence>
<evidence type="ECO:0000256" key="2">
    <source>
        <dbReference type="ARBA" id="ARBA00009178"/>
    </source>
</evidence>
<protein>
    <submittedName>
        <fullName evidence="8">Protein RALF-like 22</fullName>
    </submittedName>
</protein>
<evidence type="ECO:0000256" key="3">
    <source>
        <dbReference type="ARBA" id="ARBA00022525"/>
    </source>
</evidence>
<dbReference type="Gramene" id="PHT62999">
    <property type="protein sequence ID" value="PHT62999"/>
    <property type="gene ID" value="T459_33140"/>
</dbReference>
<accession>A0A2G2XZW4</accession>
<dbReference type="GO" id="GO:0005576">
    <property type="term" value="C:extracellular region"/>
    <property type="evidence" value="ECO:0007669"/>
    <property type="project" value="UniProtKB-SubCell"/>
</dbReference>
<dbReference type="Proteomes" id="UP000222542">
    <property type="component" value="Unassembled WGS sequence"/>
</dbReference>
<dbReference type="AlphaFoldDB" id="A0A2G2XZW4"/>